<evidence type="ECO:0000313" key="2">
    <source>
        <dbReference type="RefSeq" id="XP_017979884.1"/>
    </source>
</evidence>
<dbReference type="Proteomes" id="UP000694886">
    <property type="component" value="Chromosome 7"/>
</dbReference>
<dbReference type="RefSeq" id="XP_017979884.1">
    <property type="nucleotide sequence ID" value="XM_018124395.1"/>
</dbReference>
<dbReference type="AlphaFoldDB" id="A0AB32WQ18"/>
<dbReference type="PANTHER" id="PTHR46148">
    <property type="entry name" value="CHROMO DOMAIN-CONTAINING PROTEIN"/>
    <property type="match status" value="1"/>
</dbReference>
<gene>
    <name evidence="2" type="primary">LOC108662808</name>
</gene>
<name>A0AB32WQ18_THECC</name>
<evidence type="ECO:0000313" key="1">
    <source>
        <dbReference type="Proteomes" id="UP000694886"/>
    </source>
</evidence>
<sequence>MAPFEALYGRRCRSPIEWLEVKERKLLGPKLVQDATEKICMICQRMLTAQSRQKFYVDNRRRDLEFQVGDHVFFKVSPTKGIMRKHNPDPSHVIRYETIQLNNDLTYEEQPVAMLDRPVKKLRSKEIALVKVLWQNHTSEEVTWEAEEEMQIKHPHLFNM</sequence>
<reference evidence="1" key="1">
    <citation type="journal article" date="1997" name="Nucleic Acids Res.">
        <title>tRNAscan-SE: a program for improved detection of transfer RNA genes in genomic sequence.</title>
        <authorList>
            <person name="Lowe T.M."/>
            <person name="Eddy S.R."/>
        </authorList>
    </citation>
    <scope>NUCLEOTIDE SEQUENCE [LARGE SCALE GENOMIC DNA]</scope>
    <source>
        <strain evidence="1">r\B97-61/B2</strain>
    </source>
</reference>
<dbReference type="KEGG" id="tcc:108662808"/>
<reference evidence="2" key="2">
    <citation type="submission" date="2025-08" db="UniProtKB">
        <authorList>
            <consortium name="RefSeq"/>
        </authorList>
    </citation>
    <scope>IDENTIFICATION</scope>
</reference>
<dbReference type="Gramene" id="Tc07v2_t014070.1">
    <property type="protein sequence ID" value="Tc07v2_p014070.1"/>
    <property type="gene ID" value="Tc07v2_g014070"/>
</dbReference>
<proteinExistence type="predicted"/>
<dbReference type="GeneID" id="108662808"/>
<dbReference type="PANTHER" id="PTHR46148:SF60">
    <property type="entry name" value="CHROMO DOMAIN-CONTAINING PROTEIN"/>
    <property type="match status" value="1"/>
</dbReference>
<accession>A0AB32WQ18</accession>
<protein>
    <submittedName>
        <fullName evidence="2">Uncharacterized protein LOC108662808</fullName>
    </submittedName>
</protein>
<organism evidence="1 2">
    <name type="scientific">Theobroma cacao</name>
    <name type="common">Cacao</name>
    <name type="synonym">Cocoa</name>
    <dbReference type="NCBI Taxonomy" id="3641"/>
    <lineage>
        <taxon>Eukaryota</taxon>
        <taxon>Viridiplantae</taxon>
        <taxon>Streptophyta</taxon>
        <taxon>Embryophyta</taxon>
        <taxon>Tracheophyta</taxon>
        <taxon>Spermatophyta</taxon>
        <taxon>Magnoliopsida</taxon>
        <taxon>eudicotyledons</taxon>
        <taxon>Gunneridae</taxon>
        <taxon>Pentapetalae</taxon>
        <taxon>rosids</taxon>
        <taxon>malvids</taxon>
        <taxon>Malvales</taxon>
        <taxon>Malvaceae</taxon>
        <taxon>Byttnerioideae</taxon>
        <taxon>Theobroma</taxon>
    </lineage>
</organism>